<dbReference type="InterPro" id="IPR013578">
    <property type="entry name" value="Peptidase_M16C_assoc"/>
</dbReference>
<evidence type="ECO:0000313" key="2">
    <source>
        <dbReference type="EMBL" id="NVF12521.1"/>
    </source>
</evidence>
<evidence type="ECO:0000259" key="1">
    <source>
        <dbReference type="SMART" id="SM01264"/>
    </source>
</evidence>
<dbReference type="PANTHER" id="PTHR43016:SF13">
    <property type="entry name" value="PRESEQUENCE PROTEASE, MITOCHONDRIAL"/>
    <property type="match status" value="1"/>
</dbReference>
<evidence type="ECO:0000313" key="3">
    <source>
        <dbReference type="Proteomes" id="UP000540919"/>
    </source>
</evidence>
<dbReference type="InterPro" id="IPR011249">
    <property type="entry name" value="Metalloenz_LuxS/M16"/>
</dbReference>
<gene>
    <name evidence="2" type="ORF">HV819_11195</name>
</gene>
<dbReference type="PANTHER" id="PTHR43016">
    <property type="entry name" value="PRESEQUENCE PROTEASE"/>
    <property type="match status" value="1"/>
</dbReference>
<name>A0ABX2NCR4_9FIRM</name>
<dbReference type="Gene3D" id="3.30.830.10">
    <property type="entry name" value="Metalloenzyme, LuxS/M16 peptidase-like"/>
    <property type="match status" value="4"/>
</dbReference>
<dbReference type="Proteomes" id="UP000540919">
    <property type="component" value="Unassembled WGS sequence"/>
</dbReference>
<dbReference type="Pfam" id="PF05193">
    <property type="entry name" value="Peptidase_M16_C"/>
    <property type="match status" value="1"/>
</dbReference>
<proteinExistence type="predicted"/>
<dbReference type="SUPFAM" id="SSF63411">
    <property type="entry name" value="LuxS/MPP-like metallohydrolase"/>
    <property type="match status" value="4"/>
</dbReference>
<protein>
    <submittedName>
        <fullName evidence="2">Insulinase family protein</fullName>
    </submittedName>
</protein>
<feature type="domain" description="Peptidase M16C associated" evidence="1">
    <location>
        <begin position="445"/>
        <end position="689"/>
    </location>
</feature>
<comment type="caution">
    <text evidence="2">The sequence shown here is derived from an EMBL/GenBank/DDBJ whole genome shotgun (WGS) entry which is preliminary data.</text>
</comment>
<dbReference type="InterPro" id="IPR055130">
    <property type="entry name" value="PreP_C"/>
</dbReference>
<organism evidence="2 3">
    <name type="scientific">Anaerococcus faecalis</name>
    <dbReference type="NCBI Taxonomy" id="2742993"/>
    <lineage>
        <taxon>Bacteria</taxon>
        <taxon>Bacillati</taxon>
        <taxon>Bacillota</taxon>
        <taxon>Tissierellia</taxon>
        <taxon>Tissierellales</taxon>
        <taxon>Peptoniphilaceae</taxon>
        <taxon>Anaerococcus</taxon>
    </lineage>
</organism>
<accession>A0ABX2NCR4</accession>
<dbReference type="Pfam" id="PF22516">
    <property type="entry name" value="PreP_C"/>
    <property type="match status" value="1"/>
</dbReference>
<dbReference type="RefSeq" id="WP_176270254.1">
    <property type="nucleotide sequence ID" value="NZ_JABVBA010000018.1"/>
</dbReference>
<dbReference type="Pfam" id="PF00675">
    <property type="entry name" value="Peptidase_M16"/>
    <property type="match status" value="1"/>
</dbReference>
<dbReference type="InterPro" id="IPR007863">
    <property type="entry name" value="Peptidase_M16_C"/>
</dbReference>
<dbReference type="SMART" id="SM01264">
    <property type="entry name" value="M16C_associated"/>
    <property type="match status" value="1"/>
</dbReference>
<dbReference type="EMBL" id="JABVBA010000018">
    <property type="protein sequence ID" value="NVF12521.1"/>
    <property type="molecule type" value="Genomic_DNA"/>
</dbReference>
<keyword evidence="3" id="KW-1185">Reference proteome</keyword>
<dbReference type="Pfam" id="PF08367">
    <property type="entry name" value="M16C_assoc"/>
    <property type="match status" value="1"/>
</dbReference>
<reference evidence="2 3" key="1">
    <citation type="submission" date="2020-06" db="EMBL/GenBank/DDBJ databases">
        <title>Anaerococcus sp. nov., isolated form swine feces.</title>
        <authorList>
            <person name="Yu S."/>
        </authorList>
    </citation>
    <scope>NUCLEOTIDE SEQUENCE [LARGE SCALE GENOMIC DNA]</scope>
    <source>
        <strain evidence="2 3">AGMB00486</strain>
    </source>
</reference>
<sequence>MEKYTLLKNKKYEKLGLDVYLYEHKKTKAKINYIKTDDKNKTFAISFKTPPESSKGISHILEHSVLNGSKKYRTKEPFMDMIASSLQTFLNAMTFPDKTVYPVASENEKDFFNLQDVYLDAVFNPRVLEKEEIFLQEGRNYRFNEDRELEVSGVVYNEMKGAMTNPDTIIVNHINKYLYKDSCYEYISGGNPYDIAKLTYDEFVDYYKRFYHPTNSNIFYYGDMDIDKYLKNLDEEYLSKYEYKKIDVDLSVKENSYDKVIYEDFQSNKEDPNKSYLTYSFLTNESSNIKESLTNGILSIALINSDSSRISQRIYNEIEPEAFYARLGYGSRSYIQITAQGASDKKLDKFIAIIEEELKSYSKEIPKDSLKAAHSLFDFSQRDQINSASKGIEYILMHNLDNEIFETLELIDIINELGDLIETDYYEKFLNKYFLNNKTKLILVAKPKKDYFNKIEEKINLELKNLKKSLDENGIKELKKKEKILEDFQNRPDTKEEKDTIPKLDIEDLDTKVENIPRYIEGKFIHHSYDTAGMIYTSIYFDINHLNLEEIKILSLISDYLGSIDTKSYSYQKLDDIIPINMSGFNLNIVSLKKKDGKITNLLKVDFKTTSDRYESSLNIIMEILENSIFDDKKRLTDLIKQIKASFEMTMYDSGHMLALTRNFAHFDKLSYIKENLSGIGHYYFLKDIENLSNNSFDTFRKKLESVYKKAITKDYILNITSDDKDYELSKNLIDDKFKGFKDKTYNDLEIDFNDKYFKEAIKSDANVNYVSIGARLKENDQKKLNHITFACQILSNPYLHDLIRAKGGAYGAGIMIDKYGNIGAYSYRDPNIEKTIDNYKKIPEILENLNLDQRDFTNQKISKMGSYLKPKSLSEKGSTDFIRYIQEVDIKEIEEKLDDIKNASISDIKALKDDFKYIFDQDNISVFGNRGMIEENKDLFDDIIDIDSYTKT</sequence>
<dbReference type="InterPro" id="IPR011765">
    <property type="entry name" value="Pept_M16_N"/>
</dbReference>